<protein>
    <submittedName>
        <fullName evidence="1">Uncharacterized protein</fullName>
    </submittedName>
</protein>
<organism evidence="1 2">
    <name type="scientific">Marininema halotolerans</name>
    <dbReference type="NCBI Taxonomy" id="1155944"/>
    <lineage>
        <taxon>Bacteria</taxon>
        <taxon>Bacillati</taxon>
        <taxon>Bacillota</taxon>
        <taxon>Bacilli</taxon>
        <taxon>Bacillales</taxon>
        <taxon>Thermoactinomycetaceae</taxon>
        <taxon>Marininema</taxon>
    </lineage>
</organism>
<dbReference type="AlphaFoldDB" id="A0A1I6SIX3"/>
<evidence type="ECO:0000313" key="2">
    <source>
        <dbReference type="Proteomes" id="UP000198660"/>
    </source>
</evidence>
<keyword evidence="2" id="KW-1185">Reference proteome</keyword>
<dbReference type="RefSeq" id="WP_091837300.1">
    <property type="nucleotide sequence ID" value="NZ_FPAA01000007.1"/>
</dbReference>
<dbReference type="Proteomes" id="UP000198660">
    <property type="component" value="Unassembled WGS sequence"/>
</dbReference>
<proteinExistence type="predicted"/>
<evidence type="ECO:0000313" key="1">
    <source>
        <dbReference type="EMBL" id="SFS76912.1"/>
    </source>
</evidence>
<dbReference type="EMBL" id="FPAA01000007">
    <property type="protein sequence ID" value="SFS76912.1"/>
    <property type="molecule type" value="Genomic_DNA"/>
</dbReference>
<gene>
    <name evidence="1" type="ORF">SAMN05444972_107129</name>
</gene>
<name>A0A1I6SIX3_9BACL</name>
<accession>A0A1I6SIX3</accession>
<sequence length="161" mass="17723">MGSCCDDVKTRPIRVIMAPKPFQVLYFPRIDPVNTTARMTGSITGTSGSGKGNCRIFVGNQIIISLRNPVRVAFYTNPSDVNEIYIDAPAIYHLNNRTRPVTAAFRIPHISHPGKRLSAVTKIQNSIWRLKISDRESGVRMFDAIATPGQPSVTVGTVNLL</sequence>
<reference evidence="2" key="1">
    <citation type="submission" date="2016-10" db="EMBL/GenBank/DDBJ databases">
        <authorList>
            <person name="Varghese N."/>
            <person name="Submissions S."/>
        </authorList>
    </citation>
    <scope>NUCLEOTIDE SEQUENCE [LARGE SCALE GENOMIC DNA]</scope>
    <source>
        <strain evidence="2">DSM 45789</strain>
    </source>
</reference>